<accession>A0AAV4U1N6</accession>
<keyword evidence="2" id="KW-1185">Reference proteome</keyword>
<name>A0AAV4U1N6_9ARAC</name>
<sequence>MAKGDLEATFCGIDKIKNLVVLARLSIVDGAELRRALERKVTRFPSKAPAPLKPACDLILNRGLFEEIVDELCQEYHRVVFSNEVPI</sequence>
<evidence type="ECO:0000313" key="1">
    <source>
        <dbReference type="EMBL" id="GIY51704.1"/>
    </source>
</evidence>
<comment type="caution">
    <text evidence="1">The sequence shown here is derived from an EMBL/GenBank/DDBJ whole genome shotgun (WGS) entry which is preliminary data.</text>
</comment>
<protein>
    <submittedName>
        <fullName evidence="1">Uncharacterized protein</fullName>
    </submittedName>
</protein>
<evidence type="ECO:0000313" key="2">
    <source>
        <dbReference type="Proteomes" id="UP001054837"/>
    </source>
</evidence>
<proteinExistence type="predicted"/>
<dbReference type="AlphaFoldDB" id="A0AAV4U1N6"/>
<organism evidence="1 2">
    <name type="scientific">Caerostris darwini</name>
    <dbReference type="NCBI Taxonomy" id="1538125"/>
    <lineage>
        <taxon>Eukaryota</taxon>
        <taxon>Metazoa</taxon>
        <taxon>Ecdysozoa</taxon>
        <taxon>Arthropoda</taxon>
        <taxon>Chelicerata</taxon>
        <taxon>Arachnida</taxon>
        <taxon>Araneae</taxon>
        <taxon>Araneomorphae</taxon>
        <taxon>Entelegynae</taxon>
        <taxon>Araneoidea</taxon>
        <taxon>Araneidae</taxon>
        <taxon>Caerostris</taxon>
    </lineage>
</organism>
<dbReference type="EMBL" id="BPLQ01010581">
    <property type="protein sequence ID" value="GIY51704.1"/>
    <property type="molecule type" value="Genomic_DNA"/>
</dbReference>
<reference evidence="1 2" key="1">
    <citation type="submission" date="2021-06" db="EMBL/GenBank/DDBJ databases">
        <title>Caerostris darwini draft genome.</title>
        <authorList>
            <person name="Kono N."/>
            <person name="Arakawa K."/>
        </authorList>
    </citation>
    <scope>NUCLEOTIDE SEQUENCE [LARGE SCALE GENOMIC DNA]</scope>
</reference>
<dbReference type="Proteomes" id="UP001054837">
    <property type="component" value="Unassembled WGS sequence"/>
</dbReference>
<gene>
    <name evidence="1" type="ORF">CDAR_496001</name>
</gene>